<evidence type="ECO:0000313" key="1">
    <source>
        <dbReference type="EMBL" id="KAF5312770.1"/>
    </source>
</evidence>
<dbReference type="AlphaFoldDB" id="A0A8H5AX96"/>
<dbReference type="Proteomes" id="UP000567179">
    <property type="component" value="Unassembled WGS sequence"/>
</dbReference>
<sequence>MWRTLLRSQARVRTVQEIYTARPDGFLAKLRFRKDGSPRSKLVGVANISLFLLILRYEFNSLEQRGLLVARSQNKSIFFTAIKMQDVDMRHYDQVNFNDPEECFNYFFQLKDCCLSSDDMTEEARQSAKEFKTTARANINVCHTPMRQAAEDIHREFQRFASEPHLARGILVTGPTTHGTMALSTTLITLLILESTGKLNHLPPPSTAVEGLNLSGSGSGYGALG</sequence>
<reference evidence="1 2" key="1">
    <citation type="journal article" date="2020" name="ISME J.">
        <title>Uncovering the hidden diversity of litter-decomposition mechanisms in mushroom-forming fungi.</title>
        <authorList>
            <person name="Floudas D."/>
            <person name="Bentzer J."/>
            <person name="Ahren D."/>
            <person name="Johansson T."/>
            <person name="Persson P."/>
            <person name="Tunlid A."/>
        </authorList>
    </citation>
    <scope>NUCLEOTIDE SEQUENCE [LARGE SCALE GENOMIC DNA]</scope>
    <source>
        <strain evidence="1 2">CBS 101986</strain>
    </source>
</reference>
<comment type="caution">
    <text evidence="1">The sequence shown here is derived from an EMBL/GenBank/DDBJ whole genome shotgun (WGS) entry which is preliminary data.</text>
</comment>
<protein>
    <submittedName>
        <fullName evidence="1">Uncharacterized protein</fullName>
    </submittedName>
</protein>
<dbReference type="EMBL" id="JAACJJ010000056">
    <property type="protein sequence ID" value="KAF5312770.1"/>
    <property type="molecule type" value="Genomic_DNA"/>
</dbReference>
<organism evidence="1 2">
    <name type="scientific">Psilocybe cf. subviscida</name>
    <dbReference type="NCBI Taxonomy" id="2480587"/>
    <lineage>
        <taxon>Eukaryota</taxon>
        <taxon>Fungi</taxon>
        <taxon>Dikarya</taxon>
        <taxon>Basidiomycota</taxon>
        <taxon>Agaricomycotina</taxon>
        <taxon>Agaricomycetes</taxon>
        <taxon>Agaricomycetidae</taxon>
        <taxon>Agaricales</taxon>
        <taxon>Agaricineae</taxon>
        <taxon>Strophariaceae</taxon>
        <taxon>Psilocybe</taxon>
    </lineage>
</organism>
<name>A0A8H5AX96_9AGAR</name>
<gene>
    <name evidence="1" type="ORF">D9619_002484</name>
</gene>
<proteinExistence type="predicted"/>
<keyword evidence="2" id="KW-1185">Reference proteome</keyword>
<evidence type="ECO:0000313" key="2">
    <source>
        <dbReference type="Proteomes" id="UP000567179"/>
    </source>
</evidence>
<dbReference type="OrthoDB" id="2942377at2759"/>
<accession>A0A8H5AX96</accession>